<dbReference type="AlphaFoldDB" id="A0A8I0MVH5"/>
<sequence>MDYRKLRADFNVCLFIQCLDDEKPKYDLVSSGGEDIDVF</sequence>
<protein>
    <submittedName>
        <fullName evidence="1">Uncharacterized protein</fullName>
    </submittedName>
</protein>
<evidence type="ECO:0000313" key="2">
    <source>
        <dbReference type="Proteomes" id="UP000660708"/>
    </source>
</evidence>
<name>A0A8I0MVH5_9GAMM</name>
<gene>
    <name evidence="1" type="ORF">PPEP_a1151</name>
</gene>
<organism evidence="1 2">
    <name type="scientific">Pseudoalteromonas peptidolytica F12-50-A1</name>
    <dbReference type="NCBI Taxonomy" id="1315280"/>
    <lineage>
        <taxon>Bacteria</taxon>
        <taxon>Pseudomonadati</taxon>
        <taxon>Pseudomonadota</taxon>
        <taxon>Gammaproteobacteria</taxon>
        <taxon>Alteromonadales</taxon>
        <taxon>Pseudoalteromonadaceae</taxon>
        <taxon>Pseudoalteromonas</taxon>
    </lineage>
</organism>
<accession>A0A8I0MVH5</accession>
<comment type="caution">
    <text evidence="1">The sequence shown here is derived from an EMBL/GenBank/DDBJ whole genome shotgun (WGS) entry which is preliminary data.</text>
</comment>
<reference evidence="1 2" key="1">
    <citation type="submission" date="2015-06" db="EMBL/GenBank/DDBJ databases">
        <title>Genome sequence of Pseudoalteromonas peptidolytica.</title>
        <authorList>
            <person name="Xie B.-B."/>
            <person name="Rong J.-C."/>
            <person name="Qin Q.-L."/>
            <person name="Zhang Y.-Z."/>
        </authorList>
    </citation>
    <scope>NUCLEOTIDE SEQUENCE [LARGE SCALE GENOMIC DNA]</scope>
    <source>
        <strain evidence="1 2">F12-50-A1</strain>
    </source>
</reference>
<evidence type="ECO:0000313" key="1">
    <source>
        <dbReference type="EMBL" id="MBE0346122.1"/>
    </source>
</evidence>
<proteinExistence type="predicted"/>
<keyword evidence="2" id="KW-1185">Reference proteome</keyword>
<dbReference type="EMBL" id="AQHF01000020">
    <property type="protein sequence ID" value="MBE0346122.1"/>
    <property type="molecule type" value="Genomic_DNA"/>
</dbReference>
<dbReference type="Proteomes" id="UP000660708">
    <property type="component" value="Unassembled WGS sequence"/>
</dbReference>